<accession>A0A8J5RXS6</accession>
<gene>
    <name evidence="3" type="ORF">GUJ93_ZPchr0004g38689</name>
</gene>
<feature type="compositionally biased region" description="Basic and acidic residues" evidence="1">
    <location>
        <begin position="77"/>
        <end position="96"/>
    </location>
</feature>
<feature type="region of interest" description="Disordered" evidence="1">
    <location>
        <begin position="75"/>
        <end position="97"/>
    </location>
</feature>
<dbReference type="OrthoDB" id="694223at2759"/>
<dbReference type="AlphaFoldDB" id="A0A8J5RXS6"/>
<reference evidence="3" key="2">
    <citation type="submission" date="2021-02" db="EMBL/GenBank/DDBJ databases">
        <authorList>
            <person name="Kimball J.A."/>
            <person name="Haas M.W."/>
            <person name="Macchietto M."/>
            <person name="Kono T."/>
            <person name="Duquette J."/>
            <person name="Shao M."/>
        </authorList>
    </citation>
    <scope>NUCLEOTIDE SEQUENCE</scope>
    <source>
        <tissue evidence="3">Fresh leaf tissue</tissue>
    </source>
</reference>
<feature type="domain" description="HMA" evidence="2">
    <location>
        <begin position="1"/>
        <end position="68"/>
    </location>
</feature>
<evidence type="ECO:0000313" key="3">
    <source>
        <dbReference type="EMBL" id="KAG8064385.1"/>
    </source>
</evidence>
<dbReference type="PANTHER" id="PTHR47488:SF22">
    <property type="entry name" value="HEAVY METAL-ASSOCIATED DOMAIN CONTAINING PROTEIN, EXPRESSED"/>
    <property type="match status" value="1"/>
</dbReference>
<sequence>MPTLIITVDLHCCRCSTKIQKILGCMQERREFAIEKVVYEKNKVIVTGTFDAEKLCCKLWCKAGKFIVNIEIVKPPPPEKKEDKKEEKKPEPKQECKINISCPYPCPQQCCPPWPPCGCATSHCEPPAPKPPAHTPAHAKPSTCGGPTWPSCQCSTPCPPYPPTTMPYPYMSVCDDSPVYGPCAVM</sequence>
<dbReference type="InterPro" id="IPR044169">
    <property type="entry name" value="PI21"/>
</dbReference>
<dbReference type="GO" id="GO:1900150">
    <property type="term" value="P:regulation of defense response to fungus"/>
    <property type="evidence" value="ECO:0007669"/>
    <property type="project" value="InterPro"/>
</dbReference>
<evidence type="ECO:0000259" key="2">
    <source>
        <dbReference type="PROSITE" id="PS50846"/>
    </source>
</evidence>
<name>A0A8J5RXS6_ZIZPA</name>
<dbReference type="Proteomes" id="UP000729402">
    <property type="component" value="Unassembled WGS sequence"/>
</dbReference>
<dbReference type="GO" id="GO:0046872">
    <property type="term" value="F:metal ion binding"/>
    <property type="evidence" value="ECO:0007669"/>
    <property type="project" value="InterPro"/>
</dbReference>
<dbReference type="EMBL" id="JAAALK010000285">
    <property type="protein sequence ID" value="KAG8064385.1"/>
    <property type="molecule type" value="Genomic_DNA"/>
</dbReference>
<evidence type="ECO:0000256" key="1">
    <source>
        <dbReference type="SAM" id="MobiDB-lite"/>
    </source>
</evidence>
<protein>
    <recommendedName>
        <fullName evidence="2">HMA domain-containing protein</fullName>
    </recommendedName>
</protein>
<keyword evidence="4" id="KW-1185">Reference proteome</keyword>
<dbReference type="PANTHER" id="PTHR47488">
    <property type="entry name" value="HEAVY METAL TRANSPORT/DETOXIFICATION SUPERFAMILY PROTEIN"/>
    <property type="match status" value="1"/>
</dbReference>
<dbReference type="InterPro" id="IPR006121">
    <property type="entry name" value="HMA_dom"/>
</dbReference>
<organism evidence="3 4">
    <name type="scientific">Zizania palustris</name>
    <name type="common">Northern wild rice</name>
    <dbReference type="NCBI Taxonomy" id="103762"/>
    <lineage>
        <taxon>Eukaryota</taxon>
        <taxon>Viridiplantae</taxon>
        <taxon>Streptophyta</taxon>
        <taxon>Embryophyta</taxon>
        <taxon>Tracheophyta</taxon>
        <taxon>Spermatophyta</taxon>
        <taxon>Magnoliopsida</taxon>
        <taxon>Liliopsida</taxon>
        <taxon>Poales</taxon>
        <taxon>Poaceae</taxon>
        <taxon>BOP clade</taxon>
        <taxon>Oryzoideae</taxon>
        <taxon>Oryzeae</taxon>
        <taxon>Zizaniinae</taxon>
        <taxon>Zizania</taxon>
    </lineage>
</organism>
<reference evidence="3" key="1">
    <citation type="journal article" date="2021" name="bioRxiv">
        <title>Whole Genome Assembly and Annotation of Northern Wild Rice, Zizania palustris L., Supports a Whole Genome Duplication in the Zizania Genus.</title>
        <authorList>
            <person name="Haas M."/>
            <person name="Kono T."/>
            <person name="Macchietto M."/>
            <person name="Millas R."/>
            <person name="McGilp L."/>
            <person name="Shao M."/>
            <person name="Duquette J."/>
            <person name="Hirsch C.N."/>
            <person name="Kimball J."/>
        </authorList>
    </citation>
    <scope>NUCLEOTIDE SEQUENCE</scope>
    <source>
        <tissue evidence="3">Fresh leaf tissue</tissue>
    </source>
</reference>
<evidence type="ECO:0000313" key="4">
    <source>
        <dbReference type="Proteomes" id="UP000729402"/>
    </source>
</evidence>
<dbReference type="PROSITE" id="PS50846">
    <property type="entry name" value="HMA_2"/>
    <property type="match status" value="1"/>
</dbReference>
<proteinExistence type="predicted"/>
<comment type="caution">
    <text evidence="3">The sequence shown here is derived from an EMBL/GenBank/DDBJ whole genome shotgun (WGS) entry which is preliminary data.</text>
</comment>